<evidence type="ECO:0000313" key="10">
    <source>
        <dbReference type="EMBL" id="VFT90774.1"/>
    </source>
</evidence>
<feature type="chain" id="PRO_5033437210" evidence="7">
    <location>
        <begin position="24"/>
        <end position="695"/>
    </location>
</feature>
<dbReference type="AlphaFoldDB" id="A0A485L007"/>
<dbReference type="InterPro" id="IPR013112">
    <property type="entry name" value="FAD-bd_8"/>
</dbReference>
<evidence type="ECO:0000256" key="6">
    <source>
        <dbReference type="SAM" id="Phobius"/>
    </source>
</evidence>
<reference evidence="10 11" key="1">
    <citation type="submission" date="2019-03" db="EMBL/GenBank/DDBJ databases">
        <authorList>
            <person name="Gaulin E."/>
            <person name="Dumas B."/>
        </authorList>
    </citation>
    <scope>NUCLEOTIDE SEQUENCE [LARGE SCALE GENOMIC DNA]</scope>
    <source>
        <strain evidence="10">CBS 568.67</strain>
    </source>
</reference>
<protein>
    <submittedName>
        <fullName evidence="10">Aste57867_13944 protein</fullName>
    </submittedName>
</protein>
<name>A0A485L007_9STRA</name>
<dbReference type="Proteomes" id="UP000332933">
    <property type="component" value="Unassembled WGS sequence"/>
</dbReference>
<dbReference type="InterPro" id="IPR013121">
    <property type="entry name" value="Fe_red_NAD-bd_6"/>
</dbReference>
<feature type="transmembrane region" description="Helical" evidence="6">
    <location>
        <begin position="287"/>
        <end position="308"/>
    </location>
</feature>
<keyword evidence="7" id="KW-0732">Signal</keyword>
<dbReference type="SUPFAM" id="SSF52343">
    <property type="entry name" value="Ferredoxin reductase-like, C-terminal NADP-linked domain"/>
    <property type="match status" value="1"/>
</dbReference>
<dbReference type="Pfam" id="PF08030">
    <property type="entry name" value="NAD_binding_6"/>
    <property type="match status" value="1"/>
</dbReference>
<dbReference type="InterPro" id="IPR050369">
    <property type="entry name" value="RBOH/FRE"/>
</dbReference>
<evidence type="ECO:0000313" key="11">
    <source>
        <dbReference type="Proteomes" id="UP000332933"/>
    </source>
</evidence>
<gene>
    <name evidence="10" type="primary">Aste57867_13944</name>
    <name evidence="9" type="ORF">As57867_013893</name>
    <name evidence="10" type="ORF">ASTE57867_13944</name>
</gene>
<feature type="transmembrane region" description="Helical" evidence="6">
    <location>
        <begin position="363"/>
        <end position="383"/>
    </location>
</feature>
<evidence type="ECO:0000256" key="1">
    <source>
        <dbReference type="ARBA" id="ARBA00004141"/>
    </source>
</evidence>
<dbReference type="Pfam" id="PF01794">
    <property type="entry name" value="Ferric_reduct"/>
    <property type="match status" value="1"/>
</dbReference>
<keyword evidence="11" id="KW-1185">Reference proteome</keyword>
<comment type="subcellular location">
    <subcellularLocation>
        <location evidence="1">Membrane</location>
        <topology evidence="1">Multi-pass membrane protein</topology>
    </subcellularLocation>
</comment>
<sequence>MTFKLPRQLLALWVLCSVPAGLAASVCADPRFTTQPAVPLGPMSIRSLVGNSTVCIQVLFSSLSASYVAIAIAQTPYMVNSPATNAVVFDTTSASTFLAIIQDYDEHSVPRQLHQSGLTPVNGGISNGQISFTFERPLADTTAYDVTIDSSAASYVQWAYSDREWPSQHLDYGATKILLGAPTTAAALADDGIQTSTTPEIAALALALIVLLGLGGTYVAKCLCLTKFLYHKSVCAPTKRLEPWCLQPWANFKLGEVVVALVYVGCLAVVTAQVNTKFVTLAFNHRLPLISGHLSLVALVFLLLPVARGKHWELIFGASYERILKFHRWLGRLCFLTGTIHLVVVLVNNTDVTSTIPYGPQQVVPLFGLLAFIAFGSMALVSIDSIRRMFYSYFILHHRIAAVVGIVFVLLHSRTACYAMILPLAVYGLTLLARLVAVFANTTTVSAKPSISSKKSTDSRSVLLTLPATTKSTKLAQDANPCSFFWVNIPRVSLIEWHPFSAIVTPDGNSIAFCIKAMGANRFTDKVFRAAYASANAGKLTIRLDGPHGKPSLDDDDYDVLVLVAGGIGITPLLGLVNRHRVQPNDRPVEIHLHWVVRSPHDLLMVESLMFPLPATVKATFYVTQAKEGGCVLCQTGDGVAYVGGRPVLQDVLHPERYAKKRVGVLACGPPTLVQDAEWLSHACGFDFHKEVFSF</sequence>
<dbReference type="GO" id="GO:0016491">
    <property type="term" value="F:oxidoreductase activity"/>
    <property type="evidence" value="ECO:0007669"/>
    <property type="project" value="UniProtKB-KW"/>
</dbReference>
<feature type="transmembrane region" description="Helical" evidence="6">
    <location>
        <begin position="201"/>
        <end position="220"/>
    </location>
</feature>
<evidence type="ECO:0000256" key="7">
    <source>
        <dbReference type="SAM" id="SignalP"/>
    </source>
</evidence>
<keyword evidence="2 6" id="KW-0812">Transmembrane</keyword>
<dbReference type="InterPro" id="IPR013130">
    <property type="entry name" value="Fe3_Rdtase_TM_dom"/>
</dbReference>
<reference evidence="9" key="2">
    <citation type="submission" date="2019-06" db="EMBL/GenBank/DDBJ databases">
        <title>Genomics analysis of Aphanomyces spp. identifies a new class of oomycete effector associated with host adaptation.</title>
        <authorList>
            <person name="Gaulin E."/>
        </authorList>
    </citation>
    <scope>NUCLEOTIDE SEQUENCE</scope>
    <source>
        <strain evidence="9">CBS 578.67</strain>
    </source>
</reference>
<dbReference type="Gene3D" id="3.40.50.80">
    <property type="entry name" value="Nucleotide-binding domain of ferredoxin-NADP reductase (FNR) module"/>
    <property type="match status" value="1"/>
</dbReference>
<feature type="signal peptide" evidence="7">
    <location>
        <begin position="1"/>
        <end position="23"/>
    </location>
</feature>
<evidence type="ECO:0000256" key="5">
    <source>
        <dbReference type="ARBA" id="ARBA00023136"/>
    </source>
</evidence>
<organism evidence="10 11">
    <name type="scientific">Aphanomyces stellatus</name>
    <dbReference type="NCBI Taxonomy" id="120398"/>
    <lineage>
        <taxon>Eukaryota</taxon>
        <taxon>Sar</taxon>
        <taxon>Stramenopiles</taxon>
        <taxon>Oomycota</taxon>
        <taxon>Saprolegniomycetes</taxon>
        <taxon>Saprolegniales</taxon>
        <taxon>Verrucalvaceae</taxon>
        <taxon>Aphanomyces</taxon>
    </lineage>
</organism>
<feature type="transmembrane region" description="Helical" evidence="6">
    <location>
        <begin position="329"/>
        <end position="348"/>
    </location>
</feature>
<proteinExistence type="predicted"/>
<feature type="transmembrane region" description="Helical" evidence="6">
    <location>
        <begin position="257"/>
        <end position="275"/>
    </location>
</feature>
<feature type="transmembrane region" description="Helical" evidence="6">
    <location>
        <begin position="418"/>
        <end position="440"/>
    </location>
</feature>
<evidence type="ECO:0000259" key="8">
    <source>
        <dbReference type="PROSITE" id="PS51384"/>
    </source>
</evidence>
<dbReference type="EMBL" id="VJMH01005495">
    <property type="protein sequence ID" value="KAF0695232.1"/>
    <property type="molecule type" value="Genomic_DNA"/>
</dbReference>
<dbReference type="PANTHER" id="PTHR11972">
    <property type="entry name" value="NADPH OXIDASE"/>
    <property type="match status" value="1"/>
</dbReference>
<evidence type="ECO:0000256" key="2">
    <source>
        <dbReference type="ARBA" id="ARBA00022692"/>
    </source>
</evidence>
<keyword evidence="4" id="KW-0560">Oxidoreductase</keyword>
<accession>A0A485L007</accession>
<dbReference type="SFLD" id="SFLDS00052">
    <property type="entry name" value="Ferric_Reductase_Domain"/>
    <property type="match status" value="1"/>
</dbReference>
<dbReference type="SFLD" id="SFLDG01168">
    <property type="entry name" value="Ferric_reductase_subgroup_(FRE"/>
    <property type="match status" value="1"/>
</dbReference>
<evidence type="ECO:0000256" key="3">
    <source>
        <dbReference type="ARBA" id="ARBA00022989"/>
    </source>
</evidence>
<keyword evidence="5 6" id="KW-0472">Membrane</keyword>
<dbReference type="PROSITE" id="PS51384">
    <property type="entry name" value="FAD_FR"/>
    <property type="match status" value="1"/>
</dbReference>
<dbReference type="OrthoDB" id="167398at2759"/>
<dbReference type="PANTHER" id="PTHR11972:SF69">
    <property type="entry name" value="FERRIC REDUCTION OXIDASE 6-RELATED"/>
    <property type="match status" value="1"/>
</dbReference>
<keyword evidence="3 6" id="KW-1133">Transmembrane helix</keyword>
<evidence type="ECO:0000256" key="4">
    <source>
        <dbReference type="ARBA" id="ARBA00023002"/>
    </source>
</evidence>
<dbReference type="Pfam" id="PF08022">
    <property type="entry name" value="FAD_binding_8"/>
    <property type="match status" value="1"/>
</dbReference>
<dbReference type="EMBL" id="CAADRA010005516">
    <property type="protein sequence ID" value="VFT90774.1"/>
    <property type="molecule type" value="Genomic_DNA"/>
</dbReference>
<dbReference type="GO" id="GO:0005886">
    <property type="term" value="C:plasma membrane"/>
    <property type="evidence" value="ECO:0007669"/>
    <property type="project" value="TreeGrafter"/>
</dbReference>
<dbReference type="InterPro" id="IPR045266">
    <property type="entry name" value="DOH_DOMON"/>
</dbReference>
<feature type="transmembrane region" description="Helical" evidence="6">
    <location>
        <begin position="390"/>
        <end position="412"/>
    </location>
</feature>
<evidence type="ECO:0000313" key="9">
    <source>
        <dbReference type="EMBL" id="KAF0695232.1"/>
    </source>
</evidence>
<dbReference type="InterPro" id="IPR017927">
    <property type="entry name" value="FAD-bd_FR_type"/>
</dbReference>
<dbReference type="InterPro" id="IPR039261">
    <property type="entry name" value="FNR_nucleotide-bd"/>
</dbReference>
<dbReference type="CDD" id="cd09631">
    <property type="entry name" value="DOMON_DOH"/>
    <property type="match status" value="1"/>
</dbReference>
<feature type="domain" description="FAD-binding FR-type" evidence="8">
    <location>
        <begin position="438"/>
        <end position="554"/>
    </location>
</feature>
<dbReference type="CDD" id="cd06186">
    <property type="entry name" value="NOX_Duox_like_FAD_NADP"/>
    <property type="match status" value="1"/>
</dbReference>